<name>A0A9C6WT40_FRAOC</name>
<evidence type="ECO:0000313" key="2">
    <source>
        <dbReference type="Proteomes" id="UP000504606"/>
    </source>
</evidence>
<evidence type="ECO:0000256" key="1">
    <source>
        <dbReference type="SAM" id="SignalP"/>
    </source>
</evidence>
<reference evidence="3" key="1">
    <citation type="submission" date="2025-08" db="UniProtKB">
        <authorList>
            <consortium name="RefSeq"/>
        </authorList>
    </citation>
    <scope>IDENTIFICATION</scope>
    <source>
        <tissue evidence="3">Whole organism</tissue>
    </source>
</reference>
<dbReference type="RefSeq" id="XP_052120811.1">
    <property type="nucleotide sequence ID" value="XM_052264851.1"/>
</dbReference>
<dbReference type="KEGG" id="foc:113206905"/>
<proteinExistence type="predicted"/>
<gene>
    <name evidence="3" type="primary">LOC113206905</name>
</gene>
<keyword evidence="1" id="KW-0732">Signal</keyword>
<dbReference type="AlphaFoldDB" id="A0A9C6WT40"/>
<dbReference type="GeneID" id="113206905"/>
<keyword evidence="2" id="KW-1185">Reference proteome</keyword>
<feature type="chain" id="PRO_5039359537" evidence="1">
    <location>
        <begin position="18"/>
        <end position="200"/>
    </location>
</feature>
<organism evidence="2 3">
    <name type="scientific">Frankliniella occidentalis</name>
    <name type="common">Western flower thrips</name>
    <name type="synonym">Euthrips occidentalis</name>
    <dbReference type="NCBI Taxonomy" id="133901"/>
    <lineage>
        <taxon>Eukaryota</taxon>
        <taxon>Metazoa</taxon>
        <taxon>Ecdysozoa</taxon>
        <taxon>Arthropoda</taxon>
        <taxon>Hexapoda</taxon>
        <taxon>Insecta</taxon>
        <taxon>Pterygota</taxon>
        <taxon>Neoptera</taxon>
        <taxon>Paraneoptera</taxon>
        <taxon>Thysanoptera</taxon>
        <taxon>Terebrantia</taxon>
        <taxon>Thripoidea</taxon>
        <taxon>Thripidae</taxon>
        <taxon>Frankliniella</taxon>
    </lineage>
</organism>
<protein>
    <submittedName>
        <fullName evidence="3">Uncharacterized protein LOC113206905</fullName>
    </submittedName>
</protein>
<feature type="signal peptide" evidence="1">
    <location>
        <begin position="1"/>
        <end position="17"/>
    </location>
</feature>
<dbReference type="Proteomes" id="UP000504606">
    <property type="component" value="Unplaced"/>
</dbReference>
<accession>A0A9C6WT40</accession>
<evidence type="ECO:0000313" key="3">
    <source>
        <dbReference type="RefSeq" id="XP_052120811.1"/>
    </source>
</evidence>
<sequence length="200" mass="21791">MQSAMLAAVLMLPIALAAIYPCPSPSPSSEDSSGCGSDDRTYANDNQLQWAVLPGLSAAHPGPCAPPEVTAGRSRRYTPSVDDSLSIIDGLKKVEYLEWQECYNERQCAQPHSGNCTECGAGADDWKCRKMCELKCGCGCMGLPTTAALDGETYKEWEKCYLDLERGCTLSKMEKCEKDCAGDRSCRDSLTLECSETTWE</sequence>